<gene>
    <name evidence="1" type="ORF">OWV82_004983</name>
</gene>
<sequence length="141" mass="15963">MATSVKVNKDHHIPNHDSKDKIGGFLTNITKFAVDSAVNVSFKGVNGGKKVYKIVQEGLKSQPRSPSVDDKKKHRDIEPAEEMQARTEEMPKAMNNLKQQNKTSVKLVERSKPQKKIPNEDIKGSDLLKTNEKRIFIRSRL</sequence>
<organism evidence="1 2">
    <name type="scientific">Melia azedarach</name>
    <name type="common">Chinaberry tree</name>
    <dbReference type="NCBI Taxonomy" id="155640"/>
    <lineage>
        <taxon>Eukaryota</taxon>
        <taxon>Viridiplantae</taxon>
        <taxon>Streptophyta</taxon>
        <taxon>Embryophyta</taxon>
        <taxon>Tracheophyta</taxon>
        <taxon>Spermatophyta</taxon>
        <taxon>Magnoliopsida</taxon>
        <taxon>eudicotyledons</taxon>
        <taxon>Gunneridae</taxon>
        <taxon>Pentapetalae</taxon>
        <taxon>rosids</taxon>
        <taxon>malvids</taxon>
        <taxon>Sapindales</taxon>
        <taxon>Meliaceae</taxon>
        <taxon>Melia</taxon>
    </lineage>
</organism>
<dbReference type="Proteomes" id="UP001164539">
    <property type="component" value="Chromosome 2"/>
</dbReference>
<comment type="caution">
    <text evidence="1">The sequence shown here is derived from an EMBL/GenBank/DDBJ whole genome shotgun (WGS) entry which is preliminary data.</text>
</comment>
<evidence type="ECO:0000313" key="1">
    <source>
        <dbReference type="EMBL" id="KAJ4726240.1"/>
    </source>
</evidence>
<protein>
    <submittedName>
        <fullName evidence="1">Hepatitis A virus cellular receptor 1 like</fullName>
    </submittedName>
</protein>
<proteinExistence type="predicted"/>
<keyword evidence="1" id="KW-0675">Receptor</keyword>
<reference evidence="1 2" key="1">
    <citation type="journal article" date="2023" name="Science">
        <title>Complex scaffold remodeling in plant triterpene biosynthesis.</title>
        <authorList>
            <person name="De La Pena R."/>
            <person name="Hodgson H."/>
            <person name="Liu J.C."/>
            <person name="Stephenson M.J."/>
            <person name="Martin A.C."/>
            <person name="Owen C."/>
            <person name="Harkess A."/>
            <person name="Leebens-Mack J."/>
            <person name="Jimenez L.E."/>
            <person name="Osbourn A."/>
            <person name="Sattely E.S."/>
        </authorList>
    </citation>
    <scope>NUCLEOTIDE SEQUENCE [LARGE SCALE GENOMIC DNA]</scope>
    <source>
        <strain evidence="2">cv. JPN11</strain>
        <tissue evidence="1">Leaf</tissue>
    </source>
</reference>
<dbReference type="EMBL" id="CM051395">
    <property type="protein sequence ID" value="KAJ4726240.1"/>
    <property type="molecule type" value="Genomic_DNA"/>
</dbReference>
<accession>A0ACC1YUE4</accession>
<keyword evidence="2" id="KW-1185">Reference proteome</keyword>
<evidence type="ECO:0000313" key="2">
    <source>
        <dbReference type="Proteomes" id="UP001164539"/>
    </source>
</evidence>
<name>A0ACC1YUE4_MELAZ</name>